<gene>
    <name evidence="1" type="ORF">AOQ84DRAFT_368280</name>
</gene>
<organism evidence="1 2">
    <name type="scientific">Glonium stellatum</name>
    <dbReference type="NCBI Taxonomy" id="574774"/>
    <lineage>
        <taxon>Eukaryota</taxon>
        <taxon>Fungi</taxon>
        <taxon>Dikarya</taxon>
        <taxon>Ascomycota</taxon>
        <taxon>Pezizomycotina</taxon>
        <taxon>Dothideomycetes</taxon>
        <taxon>Pleosporomycetidae</taxon>
        <taxon>Gloniales</taxon>
        <taxon>Gloniaceae</taxon>
        <taxon>Glonium</taxon>
    </lineage>
</organism>
<dbReference type="AlphaFoldDB" id="A0A8E2JNE6"/>
<dbReference type="PANTHER" id="PTHR42085:SF8">
    <property type="entry name" value="F-BOX DOMAIN-CONTAINING PROTEIN"/>
    <property type="match status" value="1"/>
</dbReference>
<accession>A0A8E2JNE6</accession>
<reference evidence="1 2" key="1">
    <citation type="journal article" date="2016" name="Nat. Commun.">
        <title>Ectomycorrhizal ecology is imprinted in the genome of the dominant symbiotic fungus Cenococcum geophilum.</title>
        <authorList>
            <consortium name="DOE Joint Genome Institute"/>
            <person name="Peter M."/>
            <person name="Kohler A."/>
            <person name="Ohm R.A."/>
            <person name="Kuo A."/>
            <person name="Krutzmann J."/>
            <person name="Morin E."/>
            <person name="Arend M."/>
            <person name="Barry K.W."/>
            <person name="Binder M."/>
            <person name="Choi C."/>
            <person name="Clum A."/>
            <person name="Copeland A."/>
            <person name="Grisel N."/>
            <person name="Haridas S."/>
            <person name="Kipfer T."/>
            <person name="LaButti K."/>
            <person name="Lindquist E."/>
            <person name="Lipzen A."/>
            <person name="Maire R."/>
            <person name="Meier B."/>
            <person name="Mihaltcheva S."/>
            <person name="Molinier V."/>
            <person name="Murat C."/>
            <person name="Poggeler S."/>
            <person name="Quandt C.A."/>
            <person name="Sperisen C."/>
            <person name="Tritt A."/>
            <person name="Tisserant E."/>
            <person name="Crous P.W."/>
            <person name="Henrissat B."/>
            <person name="Nehls U."/>
            <person name="Egli S."/>
            <person name="Spatafora J.W."/>
            <person name="Grigoriev I.V."/>
            <person name="Martin F.M."/>
        </authorList>
    </citation>
    <scope>NUCLEOTIDE SEQUENCE [LARGE SCALE GENOMIC DNA]</scope>
    <source>
        <strain evidence="1 2">CBS 207.34</strain>
    </source>
</reference>
<dbReference type="EMBL" id="KV750714">
    <property type="protein sequence ID" value="OCL03558.1"/>
    <property type="molecule type" value="Genomic_DNA"/>
</dbReference>
<dbReference type="InterPro" id="IPR038883">
    <property type="entry name" value="AN11006-like"/>
</dbReference>
<protein>
    <submittedName>
        <fullName evidence="1">Uncharacterized protein</fullName>
    </submittedName>
</protein>
<dbReference type="OrthoDB" id="10454638at2759"/>
<sequence length="228" mass="25974">MAKISTSNAESIMQTRSPTIFPFHKLNGELRNLIYYFLVCDESCFIVTFADSGRLVAYGNRSGNLPSNLTSIALNHQFRQESRSYFFTRNKFRVFDAEKSVRYIARAFLAAIGPFGRTHLRHFEMPTFSSAIILPQPRPVPGTYIDKGYNIVLALLMACKELRILRIGHNLSELYAMSGVERYNPSLDFGDPESSERPLQAVLAIMERMKVSVVLELRWGEHDERALA</sequence>
<dbReference type="Proteomes" id="UP000250140">
    <property type="component" value="Unassembled WGS sequence"/>
</dbReference>
<evidence type="ECO:0000313" key="1">
    <source>
        <dbReference type="EMBL" id="OCL03558.1"/>
    </source>
</evidence>
<proteinExistence type="predicted"/>
<dbReference type="PANTHER" id="PTHR42085">
    <property type="entry name" value="F-BOX DOMAIN-CONTAINING PROTEIN"/>
    <property type="match status" value="1"/>
</dbReference>
<evidence type="ECO:0000313" key="2">
    <source>
        <dbReference type="Proteomes" id="UP000250140"/>
    </source>
</evidence>
<name>A0A8E2JNE6_9PEZI</name>
<keyword evidence="2" id="KW-1185">Reference proteome</keyword>